<dbReference type="AlphaFoldDB" id="B4DBY7"/>
<gene>
    <name evidence="2" type="ORF">CfE428DRAFT_6428</name>
</gene>
<dbReference type="Proteomes" id="UP000005824">
    <property type="component" value="Unassembled WGS sequence"/>
</dbReference>
<dbReference type="CDD" id="cd06529">
    <property type="entry name" value="S24_LexA-like"/>
    <property type="match status" value="1"/>
</dbReference>
<feature type="domain" description="Peptidase S24/S26A/S26B/S26C" evidence="1">
    <location>
        <begin position="37"/>
        <end position="148"/>
    </location>
</feature>
<dbReference type="InterPro" id="IPR050077">
    <property type="entry name" value="LexA_repressor"/>
</dbReference>
<dbReference type="InterPro" id="IPR039418">
    <property type="entry name" value="LexA-like"/>
</dbReference>
<protein>
    <submittedName>
        <fullName evidence="2">Peptidase S24 and S26 domain protein</fullName>
    </submittedName>
</protein>
<reference evidence="2 3" key="1">
    <citation type="journal article" date="2011" name="J. Bacteriol.">
        <title>Genome sequence of Chthoniobacter flavus Ellin428, an aerobic heterotrophic soil bacterium.</title>
        <authorList>
            <person name="Kant R."/>
            <person name="van Passel M.W."/>
            <person name="Palva A."/>
            <person name="Lucas S."/>
            <person name="Lapidus A."/>
            <person name="Glavina Del Rio T."/>
            <person name="Dalin E."/>
            <person name="Tice H."/>
            <person name="Bruce D."/>
            <person name="Goodwin L."/>
            <person name="Pitluck S."/>
            <person name="Larimer F.W."/>
            <person name="Land M.L."/>
            <person name="Hauser L."/>
            <person name="Sangwan P."/>
            <person name="de Vos W.M."/>
            <person name="Janssen P.H."/>
            <person name="Smidt H."/>
        </authorList>
    </citation>
    <scope>NUCLEOTIDE SEQUENCE [LARGE SCALE GENOMIC DNA]</scope>
    <source>
        <strain evidence="2 3">Ellin428</strain>
    </source>
</reference>
<dbReference type="Pfam" id="PF00717">
    <property type="entry name" value="Peptidase_S24"/>
    <property type="match status" value="1"/>
</dbReference>
<keyword evidence="3" id="KW-1185">Reference proteome</keyword>
<dbReference type="PANTHER" id="PTHR33516">
    <property type="entry name" value="LEXA REPRESSOR"/>
    <property type="match status" value="1"/>
</dbReference>
<evidence type="ECO:0000313" key="3">
    <source>
        <dbReference type="Proteomes" id="UP000005824"/>
    </source>
</evidence>
<proteinExistence type="predicted"/>
<dbReference type="STRING" id="497964.CfE428DRAFT_6428"/>
<dbReference type="EMBL" id="ABVL01000042">
    <property type="protein sequence ID" value="EDY16034.1"/>
    <property type="molecule type" value="Genomic_DNA"/>
</dbReference>
<dbReference type="InterPro" id="IPR036286">
    <property type="entry name" value="LexA/Signal_pep-like_sf"/>
</dbReference>
<dbReference type="InterPro" id="IPR015927">
    <property type="entry name" value="Peptidase_S24_S26A/B/C"/>
</dbReference>
<dbReference type="RefSeq" id="WP_006983745.1">
    <property type="nucleotide sequence ID" value="NZ_ABVL01000042.1"/>
</dbReference>
<dbReference type="InParanoid" id="B4DBY7"/>
<organism evidence="2 3">
    <name type="scientific">Chthoniobacter flavus Ellin428</name>
    <dbReference type="NCBI Taxonomy" id="497964"/>
    <lineage>
        <taxon>Bacteria</taxon>
        <taxon>Pseudomonadati</taxon>
        <taxon>Verrucomicrobiota</taxon>
        <taxon>Spartobacteria</taxon>
        <taxon>Chthoniobacterales</taxon>
        <taxon>Chthoniobacteraceae</taxon>
        <taxon>Chthoniobacter</taxon>
    </lineage>
</organism>
<sequence>MKRNGFVEILGGGAKGRPRLVKLTPKGRLAVGSGGLPVLGEIPAGPLAATLAEPVEIMEDENLLSWRAGDFLLRVKGDSMIGDGILPGDYALLRPDIHCDQGEIAAVHARDDYEGTLKHVFVEKDQVRLKASNPEYDDIIVSSHEWRGVAGVFRGLVRRANRS</sequence>
<evidence type="ECO:0000313" key="2">
    <source>
        <dbReference type="EMBL" id="EDY16034.1"/>
    </source>
</evidence>
<comment type="caution">
    <text evidence="2">The sequence shown here is derived from an EMBL/GenBank/DDBJ whole genome shotgun (WGS) entry which is preliminary data.</text>
</comment>
<evidence type="ECO:0000259" key="1">
    <source>
        <dbReference type="Pfam" id="PF00717"/>
    </source>
</evidence>
<name>B4DBY7_9BACT</name>
<dbReference type="Gene3D" id="2.10.109.10">
    <property type="entry name" value="Umud Fragment, subunit A"/>
    <property type="match status" value="1"/>
</dbReference>
<dbReference type="SUPFAM" id="SSF51306">
    <property type="entry name" value="LexA/Signal peptidase"/>
    <property type="match status" value="1"/>
</dbReference>
<accession>B4DBY7</accession>
<dbReference type="eggNOG" id="COG1974">
    <property type="taxonomic scope" value="Bacteria"/>
</dbReference>
<dbReference type="PANTHER" id="PTHR33516:SF2">
    <property type="entry name" value="LEXA REPRESSOR-RELATED"/>
    <property type="match status" value="1"/>
</dbReference>